<sequence length="253" mass="28770">MNHTYLANSADQRALHTTDIETLIEDYYRNIRIPPETVAVLRETLTVEPDRLTASAGQEAAEHLTARRVKNLADQERILDAHLADAITLDQLKTRQGKLRAELDTIDARLAEHHNDYAEARTHIGDCLDLAADIARIYAGCDDQTRRLCNRAFFVKIYIDENRTIRPALAEPFNIILDPDEARDAHTWSAARDAATQSPMSQHHPFGCMLELRTLSAPGRSRTYDLSLRRRLLYPLSYWGLAVERTSPDRAQE</sequence>
<name>A0ABP8YV34_9ACTN</name>
<evidence type="ECO:0000313" key="1">
    <source>
        <dbReference type="EMBL" id="GAA4738473.1"/>
    </source>
</evidence>
<dbReference type="Proteomes" id="UP001499882">
    <property type="component" value="Unassembled WGS sequence"/>
</dbReference>
<dbReference type="EMBL" id="BAABKN010000014">
    <property type="protein sequence ID" value="GAA4738473.1"/>
    <property type="molecule type" value="Genomic_DNA"/>
</dbReference>
<organism evidence="1 2">
    <name type="scientific">Nocardioides endophyticus</name>
    <dbReference type="NCBI Taxonomy" id="1353775"/>
    <lineage>
        <taxon>Bacteria</taxon>
        <taxon>Bacillati</taxon>
        <taxon>Actinomycetota</taxon>
        <taxon>Actinomycetes</taxon>
        <taxon>Propionibacteriales</taxon>
        <taxon>Nocardioidaceae</taxon>
        <taxon>Nocardioides</taxon>
    </lineage>
</organism>
<keyword evidence="2" id="KW-1185">Reference proteome</keyword>
<evidence type="ECO:0000313" key="2">
    <source>
        <dbReference type="Proteomes" id="UP001499882"/>
    </source>
</evidence>
<reference evidence="2" key="1">
    <citation type="journal article" date="2019" name="Int. J. Syst. Evol. Microbiol.">
        <title>The Global Catalogue of Microorganisms (GCM) 10K type strain sequencing project: providing services to taxonomists for standard genome sequencing and annotation.</title>
        <authorList>
            <consortium name="The Broad Institute Genomics Platform"/>
            <consortium name="The Broad Institute Genome Sequencing Center for Infectious Disease"/>
            <person name="Wu L."/>
            <person name="Ma J."/>
        </authorList>
    </citation>
    <scope>NUCLEOTIDE SEQUENCE [LARGE SCALE GENOMIC DNA]</scope>
    <source>
        <strain evidence="2">JCM 18532</strain>
    </source>
</reference>
<accession>A0ABP8YV34</accession>
<protein>
    <submittedName>
        <fullName evidence="1">Uncharacterized protein</fullName>
    </submittedName>
</protein>
<proteinExistence type="predicted"/>
<gene>
    <name evidence="1" type="ORF">GCM10023350_23410</name>
</gene>
<comment type="caution">
    <text evidence="1">The sequence shown here is derived from an EMBL/GenBank/DDBJ whole genome shotgun (WGS) entry which is preliminary data.</text>
</comment>